<keyword evidence="4" id="KW-1185">Reference proteome</keyword>
<name>A0ABV3RJ87_9RHOB</name>
<sequence>MTRFILISFGFLGWAFYEMSGGAEFDPSDIREARLAVLEEEKPASKQATPAPEQMPVVLDSAPKVMVDTDPPRRNSTDDSEVTRVSLNLTSLQSVLEPESDEGAAPGAVSQPSATAVPQNAPIITSSADTPAIIPSLIAPNDGLVIEASEPTEAEDIRTVSGNRVNVRGGPGTNFDVVASLVRGDEVIVLEDNGDGWVRFESVDGNTGGWLAEFLLAGG</sequence>
<dbReference type="RefSeq" id="WP_367876155.1">
    <property type="nucleotide sequence ID" value="NZ_JBFNXX010000001.1"/>
</dbReference>
<comment type="caution">
    <text evidence="3">The sequence shown here is derived from an EMBL/GenBank/DDBJ whole genome shotgun (WGS) entry which is preliminary data.</text>
</comment>
<feature type="region of interest" description="Disordered" evidence="1">
    <location>
        <begin position="62"/>
        <end position="114"/>
    </location>
</feature>
<feature type="domain" description="SH3b" evidence="2">
    <location>
        <begin position="155"/>
        <end position="219"/>
    </location>
</feature>
<protein>
    <submittedName>
        <fullName evidence="3">SH3 domain-containing protein</fullName>
    </submittedName>
</protein>
<proteinExistence type="predicted"/>
<evidence type="ECO:0000313" key="4">
    <source>
        <dbReference type="Proteomes" id="UP001556098"/>
    </source>
</evidence>
<dbReference type="EMBL" id="JBFNXX010000001">
    <property type="protein sequence ID" value="MEW9918459.1"/>
    <property type="molecule type" value="Genomic_DNA"/>
</dbReference>
<evidence type="ECO:0000259" key="2">
    <source>
        <dbReference type="PROSITE" id="PS51781"/>
    </source>
</evidence>
<evidence type="ECO:0000313" key="3">
    <source>
        <dbReference type="EMBL" id="MEW9918459.1"/>
    </source>
</evidence>
<dbReference type="Gene3D" id="2.30.30.40">
    <property type="entry name" value="SH3 Domains"/>
    <property type="match status" value="1"/>
</dbReference>
<gene>
    <name evidence="3" type="ORF">AB2B41_02495</name>
</gene>
<reference evidence="3 4" key="1">
    <citation type="submission" date="2024-07" db="EMBL/GenBank/DDBJ databases">
        <title>Marimonas sp.nov., isolated from tidal-flat sediment.</title>
        <authorList>
            <person name="Jayan J.N."/>
            <person name="Lee S.S."/>
        </authorList>
    </citation>
    <scope>NUCLEOTIDE SEQUENCE [LARGE SCALE GENOMIC DNA]</scope>
    <source>
        <strain evidence="3 4">MJW-29</strain>
    </source>
</reference>
<evidence type="ECO:0000256" key="1">
    <source>
        <dbReference type="SAM" id="MobiDB-lite"/>
    </source>
</evidence>
<dbReference type="InterPro" id="IPR003646">
    <property type="entry name" value="SH3-like_bac-type"/>
</dbReference>
<dbReference type="SMART" id="SM00287">
    <property type="entry name" value="SH3b"/>
    <property type="match status" value="1"/>
</dbReference>
<dbReference type="Pfam" id="PF08239">
    <property type="entry name" value="SH3_3"/>
    <property type="match status" value="1"/>
</dbReference>
<organism evidence="3 4">
    <name type="scientific">Sulfitobacter sediminis</name>
    <dbReference type="NCBI Taxonomy" id="3234186"/>
    <lineage>
        <taxon>Bacteria</taxon>
        <taxon>Pseudomonadati</taxon>
        <taxon>Pseudomonadota</taxon>
        <taxon>Alphaproteobacteria</taxon>
        <taxon>Rhodobacterales</taxon>
        <taxon>Roseobacteraceae</taxon>
        <taxon>Sulfitobacter</taxon>
    </lineage>
</organism>
<dbReference type="PROSITE" id="PS51781">
    <property type="entry name" value="SH3B"/>
    <property type="match status" value="1"/>
</dbReference>
<dbReference type="Proteomes" id="UP001556098">
    <property type="component" value="Unassembled WGS sequence"/>
</dbReference>
<feature type="compositionally biased region" description="Polar residues" evidence="1">
    <location>
        <begin position="83"/>
        <end position="94"/>
    </location>
</feature>
<accession>A0ABV3RJ87</accession>